<name>A0AAF0DNA4_9EURO</name>
<dbReference type="EMBL" id="CP120631">
    <property type="protein sequence ID" value="WEW61980.1"/>
    <property type="molecule type" value="Genomic_DNA"/>
</dbReference>
<dbReference type="InterPro" id="IPR013943">
    <property type="entry name" value="Pet127"/>
</dbReference>
<evidence type="ECO:0000256" key="1">
    <source>
        <dbReference type="SAM" id="MobiDB-lite"/>
    </source>
</evidence>
<gene>
    <name evidence="2" type="ORF">PRK78_007480</name>
</gene>
<feature type="region of interest" description="Disordered" evidence="1">
    <location>
        <begin position="41"/>
        <end position="138"/>
    </location>
</feature>
<feature type="region of interest" description="Disordered" evidence="1">
    <location>
        <begin position="607"/>
        <end position="644"/>
    </location>
</feature>
<protein>
    <submittedName>
        <fullName evidence="2">Uncharacterized protein</fullName>
    </submittedName>
</protein>
<dbReference type="Proteomes" id="UP001219355">
    <property type="component" value="Chromosome 5"/>
</dbReference>
<keyword evidence="3" id="KW-1185">Reference proteome</keyword>
<organism evidence="2 3">
    <name type="scientific">Emydomyces testavorans</name>
    <dbReference type="NCBI Taxonomy" id="2070801"/>
    <lineage>
        <taxon>Eukaryota</taxon>
        <taxon>Fungi</taxon>
        <taxon>Dikarya</taxon>
        <taxon>Ascomycota</taxon>
        <taxon>Pezizomycotina</taxon>
        <taxon>Eurotiomycetes</taxon>
        <taxon>Eurotiomycetidae</taxon>
        <taxon>Onygenales</taxon>
        <taxon>Nannizziopsiaceae</taxon>
        <taxon>Emydomyces</taxon>
    </lineage>
</organism>
<sequence>MLSRSLRAVAGPSRSYVCLFCVSRNFERSFFSFGFRKDAVTDDSNSGQKTDLLVNSIPPNLGNGKSSNASVIEEHLSTDISSDGAPCKDDGKKPKTKKKKPSKSHKKSATKDKSESATKTATKSKTQKKKVANRSITKTDVKIVGRRVKAKKPLIRKVNSKAPDGTDLKIADDAPTFESSGHEGESELAGLHGEVQTQSGILEPSEEKIEALNAISAAVPTLAYGLDRVLFNPGVYHLRDPRSRVYNFDPYLSSIMPVSEFDFEALGDYITSSRDVILRDMAHKHRKRFIGSSSSMTSVLSHFHFLLSAWRPLDMDSISQGFSEKLRSFTRLTRAPAAVFLRYKDGVYAIDADKEFDTANILMNLGKSMEKLLTMPMNEYERYRRTNGERTPLDEAAPETYHYSTCGDFLMRAQLDAYDPRLPGTGMFDLKTRAVVSIRMDAKNFNRGLGYEIKSRFGNFESFEREYFDMARSAFLKYSLQARVGRMDGIFVAFHNIERIFGFQYLSLPEIDKALHGQEDTALGDAEFMHSMTLWNRILNTATTQFPDQSLRFYFETRTGVLPFMYIFAEPVTEDEIDAIQTSNQEKIDAIQKKLLYPELCEELDDESMKEEIATPEETEPSEEASTADDETKQSDSEDTPGRPLLGMCLHTYSKVNGNSVTRPTNFKANDKWVIEYKLATLPAARARALFKACQKRREKQFADVEISESDFYRQKLWEMSKRGREWRKTEDELDQKQGIVALNKSNN</sequence>
<accession>A0AAF0DNA4</accession>
<dbReference type="GO" id="GO:0000964">
    <property type="term" value="P:mitochondrial RNA 5'-end processing"/>
    <property type="evidence" value="ECO:0007669"/>
    <property type="project" value="TreeGrafter"/>
</dbReference>
<dbReference type="Pfam" id="PF08634">
    <property type="entry name" value="Pet127"/>
    <property type="match status" value="1"/>
</dbReference>
<dbReference type="PANTHER" id="PTHR31014:SF0">
    <property type="entry name" value="MITOCHONDRIAL TRANSLATION SYSTEM COMPONENT PET127-RELATED"/>
    <property type="match status" value="1"/>
</dbReference>
<feature type="compositionally biased region" description="Basic residues" evidence="1">
    <location>
        <begin position="94"/>
        <end position="108"/>
    </location>
</feature>
<evidence type="ECO:0000313" key="3">
    <source>
        <dbReference type="Proteomes" id="UP001219355"/>
    </source>
</evidence>
<dbReference type="GO" id="GO:0005740">
    <property type="term" value="C:mitochondrial envelope"/>
    <property type="evidence" value="ECO:0007669"/>
    <property type="project" value="TreeGrafter"/>
</dbReference>
<reference evidence="2" key="1">
    <citation type="submission" date="2023-03" db="EMBL/GenBank/DDBJ databases">
        <title>Emydomyces testavorans Genome Sequence.</title>
        <authorList>
            <person name="Hoyer L."/>
        </authorList>
    </citation>
    <scope>NUCLEOTIDE SEQUENCE</scope>
    <source>
        <strain evidence="2">16-2883</strain>
    </source>
</reference>
<proteinExistence type="predicted"/>
<dbReference type="PANTHER" id="PTHR31014">
    <property type="entry name" value="MITOCHONDRIAL TRANSLATION SYSTEM COMPONENT PET127-RELATED"/>
    <property type="match status" value="1"/>
</dbReference>
<feature type="compositionally biased region" description="Acidic residues" evidence="1">
    <location>
        <begin position="607"/>
        <end position="629"/>
    </location>
</feature>
<evidence type="ECO:0000313" key="2">
    <source>
        <dbReference type="EMBL" id="WEW61980.1"/>
    </source>
</evidence>
<dbReference type="AlphaFoldDB" id="A0AAF0DNA4"/>